<evidence type="ECO:0000259" key="5">
    <source>
        <dbReference type="Pfam" id="PF05726"/>
    </source>
</evidence>
<comment type="cofactor">
    <cofactor evidence="2">
        <name>Fe cation</name>
        <dbReference type="ChEBI" id="CHEBI:24875"/>
    </cofactor>
    <text evidence="2">Binds 1 Fe cation per subunit.</text>
</comment>
<keyword evidence="2" id="KW-0408">Iron</keyword>
<name>A0A7G6U469_9BRAD</name>
<dbReference type="PIRSF" id="PIRSF006232">
    <property type="entry name" value="Pirin"/>
    <property type="match status" value="1"/>
</dbReference>
<dbReference type="Pfam" id="PF02678">
    <property type="entry name" value="Pirin"/>
    <property type="match status" value="1"/>
</dbReference>
<sequence length="305" mass="33814">MSWQPSEDPILGDAQTCDALELVIVPRTRDLGDGFLVRRALPHGKRQMVGPFIFFDHFGPMQFISGKGMDVRPHPHIGLATVTYLFDGAIMHRDSEGNVREIQPGAMNLMTAGKGIAHSERTPDVQRRDGQKMLGLQSWIALPKGSEEIAPSFQHYAADSLPTITDTGFTARVIAGKALGKASPVSMVSPWFYAEVSVEAGTSVPLDPDHEERAVYIVDGEIEIAGDRHEAPQLLIFRPGDAITIKATRNTRMMFLGGDALEGPRHLWWNFVSSSKERIEQAKEDWKTGRFAHVPNEHEFIPLPE</sequence>
<gene>
    <name evidence="6" type="ORF">HB776_23320</name>
</gene>
<dbReference type="RefSeq" id="WP_184512425.1">
    <property type="nucleotide sequence ID" value="NZ_CP050292.1"/>
</dbReference>
<keyword evidence="2" id="KW-0479">Metal-binding</keyword>
<dbReference type="PANTHER" id="PTHR13903:SF8">
    <property type="entry name" value="PIRIN"/>
    <property type="match status" value="1"/>
</dbReference>
<dbReference type="InterPro" id="IPR011051">
    <property type="entry name" value="RmlC_Cupin_sf"/>
</dbReference>
<evidence type="ECO:0000256" key="1">
    <source>
        <dbReference type="ARBA" id="ARBA00008416"/>
    </source>
</evidence>
<feature type="binding site" evidence="2">
    <location>
        <position position="74"/>
    </location>
    <ligand>
        <name>Fe cation</name>
        <dbReference type="ChEBI" id="CHEBI:24875"/>
    </ligand>
</feature>
<feature type="domain" description="Pirin C-terminal" evidence="5">
    <location>
        <begin position="193"/>
        <end position="291"/>
    </location>
</feature>
<proteinExistence type="inferred from homology"/>
<dbReference type="CDD" id="cd02909">
    <property type="entry name" value="cupin_pirin_N"/>
    <property type="match status" value="1"/>
</dbReference>
<evidence type="ECO:0000313" key="7">
    <source>
        <dbReference type="Proteomes" id="UP000515291"/>
    </source>
</evidence>
<evidence type="ECO:0000313" key="6">
    <source>
        <dbReference type="EMBL" id="QND73801.1"/>
    </source>
</evidence>
<dbReference type="GO" id="GO:0046872">
    <property type="term" value="F:metal ion binding"/>
    <property type="evidence" value="ECO:0007669"/>
    <property type="project" value="UniProtKB-KW"/>
</dbReference>
<feature type="binding site" evidence="2">
    <location>
        <position position="120"/>
    </location>
    <ligand>
        <name>Fe cation</name>
        <dbReference type="ChEBI" id="CHEBI:24875"/>
    </ligand>
</feature>
<evidence type="ECO:0000256" key="2">
    <source>
        <dbReference type="PIRSR" id="PIRSR006232-1"/>
    </source>
</evidence>
<dbReference type="PANTHER" id="PTHR13903">
    <property type="entry name" value="PIRIN-RELATED"/>
    <property type="match status" value="1"/>
</dbReference>
<feature type="binding site" evidence="2">
    <location>
        <position position="118"/>
    </location>
    <ligand>
        <name>Fe cation</name>
        <dbReference type="ChEBI" id="CHEBI:24875"/>
    </ligand>
</feature>
<evidence type="ECO:0000256" key="3">
    <source>
        <dbReference type="RuleBase" id="RU003457"/>
    </source>
</evidence>
<dbReference type="InterPro" id="IPR012093">
    <property type="entry name" value="Pirin"/>
</dbReference>
<reference evidence="7" key="1">
    <citation type="journal article" date="2020" name="Mol. Plant Microbe">
        <title>Rhizobial microsymbionts of the narrowly endemic Oxytropis species growing in Kamchatka are characterized by significant genetic diversity and possess a set of genes that are associated with T3SS and T6SS secretion systems and can affect the development of symbiosis.</title>
        <authorList>
            <person name="Safronova V."/>
            <person name="Guro P."/>
            <person name="Sazanova A."/>
            <person name="Kuznetsova I."/>
            <person name="Belimov A."/>
            <person name="Yakubov V."/>
            <person name="Chirak E."/>
            <person name="Afonin A."/>
            <person name="Gogolev Y."/>
            <person name="Andronov E."/>
            <person name="Tikhonovich I."/>
        </authorList>
    </citation>
    <scope>NUCLEOTIDE SEQUENCE [LARGE SCALE GENOMIC DNA]</scope>
    <source>
        <strain evidence="7">581</strain>
    </source>
</reference>
<dbReference type="EMBL" id="CP050292">
    <property type="protein sequence ID" value="QND73801.1"/>
    <property type="molecule type" value="Genomic_DNA"/>
</dbReference>
<dbReference type="SUPFAM" id="SSF51182">
    <property type="entry name" value="RmlC-like cupins"/>
    <property type="match status" value="1"/>
</dbReference>
<comment type="similarity">
    <text evidence="1 3">Belongs to the pirin family.</text>
</comment>
<dbReference type="Pfam" id="PF05726">
    <property type="entry name" value="Pirin_C"/>
    <property type="match status" value="1"/>
</dbReference>
<protein>
    <submittedName>
        <fullName evidence="6">Pirin family protein</fullName>
    </submittedName>
</protein>
<feature type="binding site" evidence="2">
    <location>
        <position position="76"/>
    </location>
    <ligand>
        <name>Fe cation</name>
        <dbReference type="ChEBI" id="CHEBI:24875"/>
    </ligand>
</feature>
<dbReference type="KEGG" id="trb:HB776_23320"/>
<dbReference type="Gene3D" id="2.60.120.10">
    <property type="entry name" value="Jelly Rolls"/>
    <property type="match status" value="2"/>
</dbReference>
<organism evidence="6 7">
    <name type="scientific">Tardiphaga robiniae</name>
    <dbReference type="NCBI Taxonomy" id="943830"/>
    <lineage>
        <taxon>Bacteria</taxon>
        <taxon>Pseudomonadati</taxon>
        <taxon>Pseudomonadota</taxon>
        <taxon>Alphaproteobacteria</taxon>
        <taxon>Hyphomicrobiales</taxon>
        <taxon>Nitrobacteraceae</taxon>
        <taxon>Tardiphaga</taxon>
    </lineage>
</organism>
<dbReference type="InterPro" id="IPR014710">
    <property type="entry name" value="RmlC-like_jellyroll"/>
</dbReference>
<evidence type="ECO:0000259" key="4">
    <source>
        <dbReference type="Pfam" id="PF02678"/>
    </source>
</evidence>
<feature type="domain" description="Pirin N-terminal" evidence="4">
    <location>
        <begin position="37"/>
        <end position="140"/>
    </location>
</feature>
<accession>A0A7G6U469</accession>
<dbReference type="CDD" id="cd02247">
    <property type="entry name" value="cupin_pirin_C"/>
    <property type="match status" value="1"/>
</dbReference>
<dbReference type="InterPro" id="IPR003829">
    <property type="entry name" value="Pirin_N_dom"/>
</dbReference>
<dbReference type="Proteomes" id="UP000515291">
    <property type="component" value="Chromosome"/>
</dbReference>
<dbReference type="InterPro" id="IPR008778">
    <property type="entry name" value="Pirin_C_dom"/>
</dbReference>
<dbReference type="AlphaFoldDB" id="A0A7G6U469"/>